<dbReference type="GO" id="GO:1902201">
    <property type="term" value="P:negative regulation of bacterial-type flagellum-dependent cell motility"/>
    <property type="evidence" value="ECO:0007669"/>
    <property type="project" value="TreeGrafter"/>
</dbReference>
<reference evidence="6 7" key="1">
    <citation type="submission" date="2022-12" db="EMBL/GenBank/DDBJ databases">
        <title>Dasania phycosphaerae sp. nov., isolated from particulate material of the south coast of Korea.</title>
        <authorList>
            <person name="Jiang Y."/>
        </authorList>
    </citation>
    <scope>NUCLEOTIDE SEQUENCE [LARGE SCALE GENOMIC DNA]</scope>
    <source>
        <strain evidence="6 7">GY-19</strain>
    </source>
</reference>
<dbReference type="InterPro" id="IPR000160">
    <property type="entry name" value="GGDEF_dom"/>
</dbReference>
<dbReference type="InterPro" id="IPR029787">
    <property type="entry name" value="Nucleotide_cyclase"/>
</dbReference>
<comment type="caution">
    <text evidence="6">The sequence shown here is derived from an EMBL/GenBank/DDBJ whole genome shotgun (WGS) entry which is preliminary data.</text>
</comment>
<dbReference type="RefSeq" id="WP_258332352.1">
    <property type="nucleotide sequence ID" value="NZ_JAPTGG010000011.1"/>
</dbReference>
<dbReference type="EMBL" id="JAPTGG010000011">
    <property type="protein sequence ID" value="MCZ0866186.1"/>
    <property type="molecule type" value="Genomic_DNA"/>
</dbReference>
<evidence type="ECO:0000256" key="1">
    <source>
        <dbReference type="ARBA" id="ARBA00001946"/>
    </source>
</evidence>
<keyword evidence="7" id="KW-1185">Reference proteome</keyword>
<evidence type="ECO:0000313" key="7">
    <source>
        <dbReference type="Proteomes" id="UP001069090"/>
    </source>
</evidence>
<dbReference type="EC" id="2.7.7.65" evidence="2"/>
<dbReference type="GO" id="GO:0043709">
    <property type="term" value="P:cell adhesion involved in single-species biofilm formation"/>
    <property type="evidence" value="ECO:0007669"/>
    <property type="project" value="TreeGrafter"/>
</dbReference>
<dbReference type="PANTHER" id="PTHR45138">
    <property type="entry name" value="REGULATORY COMPONENTS OF SENSORY TRANSDUCTION SYSTEM"/>
    <property type="match status" value="1"/>
</dbReference>
<name>A0A9J6RPC2_9GAMM</name>
<feature type="coiled-coil region" evidence="4">
    <location>
        <begin position="399"/>
        <end position="433"/>
    </location>
</feature>
<evidence type="ECO:0000256" key="4">
    <source>
        <dbReference type="SAM" id="Coils"/>
    </source>
</evidence>
<dbReference type="Gene3D" id="3.30.70.270">
    <property type="match status" value="1"/>
</dbReference>
<comment type="cofactor">
    <cofactor evidence="1">
        <name>Mg(2+)</name>
        <dbReference type="ChEBI" id="CHEBI:18420"/>
    </cofactor>
</comment>
<proteinExistence type="predicted"/>
<dbReference type="Pfam" id="PF00990">
    <property type="entry name" value="GGDEF"/>
    <property type="match status" value="1"/>
</dbReference>
<dbReference type="Proteomes" id="UP001069090">
    <property type="component" value="Unassembled WGS sequence"/>
</dbReference>
<dbReference type="GO" id="GO:0005886">
    <property type="term" value="C:plasma membrane"/>
    <property type="evidence" value="ECO:0007669"/>
    <property type="project" value="TreeGrafter"/>
</dbReference>
<dbReference type="AlphaFoldDB" id="A0A9J6RPC2"/>
<gene>
    <name evidence="6" type="ORF">O0V09_13330</name>
</gene>
<comment type="catalytic activity">
    <reaction evidence="3">
        <text>2 GTP = 3',3'-c-di-GMP + 2 diphosphate</text>
        <dbReference type="Rhea" id="RHEA:24898"/>
        <dbReference type="ChEBI" id="CHEBI:33019"/>
        <dbReference type="ChEBI" id="CHEBI:37565"/>
        <dbReference type="ChEBI" id="CHEBI:58805"/>
        <dbReference type="EC" id="2.7.7.65"/>
    </reaction>
</comment>
<organism evidence="6 7">
    <name type="scientific">Dasania phycosphaerae</name>
    <dbReference type="NCBI Taxonomy" id="2950436"/>
    <lineage>
        <taxon>Bacteria</taxon>
        <taxon>Pseudomonadati</taxon>
        <taxon>Pseudomonadota</taxon>
        <taxon>Gammaproteobacteria</taxon>
        <taxon>Cellvibrionales</taxon>
        <taxon>Spongiibacteraceae</taxon>
        <taxon>Dasania</taxon>
    </lineage>
</organism>
<dbReference type="GO" id="GO:0052621">
    <property type="term" value="F:diguanylate cyclase activity"/>
    <property type="evidence" value="ECO:0007669"/>
    <property type="project" value="UniProtKB-EC"/>
</dbReference>
<feature type="domain" description="GGDEF" evidence="5">
    <location>
        <begin position="464"/>
        <end position="595"/>
    </location>
</feature>
<dbReference type="InterPro" id="IPR050469">
    <property type="entry name" value="Diguanylate_Cyclase"/>
</dbReference>
<dbReference type="FunFam" id="3.30.70.270:FF:000001">
    <property type="entry name" value="Diguanylate cyclase domain protein"/>
    <property type="match status" value="1"/>
</dbReference>
<evidence type="ECO:0000256" key="3">
    <source>
        <dbReference type="ARBA" id="ARBA00034247"/>
    </source>
</evidence>
<evidence type="ECO:0000259" key="5">
    <source>
        <dbReference type="PROSITE" id="PS50887"/>
    </source>
</evidence>
<protein>
    <recommendedName>
        <fullName evidence="2">diguanylate cyclase</fullName>
        <ecNumber evidence="2">2.7.7.65</ecNumber>
    </recommendedName>
</protein>
<dbReference type="Pfam" id="PF20975">
    <property type="entry name" value="DGCcoil"/>
    <property type="match status" value="1"/>
</dbReference>
<dbReference type="NCBIfam" id="TIGR00254">
    <property type="entry name" value="GGDEF"/>
    <property type="match status" value="1"/>
</dbReference>
<keyword evidence="4" id="KW-0175">Coiled coil</keyword>
<dbReference type="SUPFAM" id="SSF55073">
    <property type="entry name" value="Nucleotide cyclase"/>
    <property type="match status" value="1"/>
</dbReference>
<sequence>MSSQQNNNAGKSWKDKYLDSLDQQERQDKQFKTLLTLLNQAALRISMIAEGMDKNLDKQLVGMRGLLKGKTISAKELKTVVEALGGQVKRMDAIKTDRGQQVALAFNHLIAQLQQLRPDSDNKKALKAFQKVAKKRSVEIPFYPLLLKEFGELQQQVLQASASTTPRLSLWQRLTGGGDKANSTNAVQAELNQTEQTEQALGLAVEPEPEQKPDAAQALSLSNSAAEEVVPDLPRVGVDKSQSLEPGFAKINAAVCEILSELLQQIEPPAMALANYEKAVQQIEQGLNWYELVAVLEQVSIVIVSAFDRDQQAFENFLKQLNDRLASAYEIINSSQQSQGDSQQAQQLLQASMREQVAAMQDSVANADDLEQLKLEVSDRLDQVLSVMSKHQGSEQTREQNLSAQLNALVEQVKNMEQQSQQAEQQIEEQRQRALRDVLTQLPNREAYNQHLEQEYERWRRYQRPLSLVVCDIDHFKSINDSYGHQAGDKVLRIVARSIASRLRKSDFIARFGGEEFVVLMPETDQQAAYQVIDHLREAIAQCPFHFKEQPVTITLSFGVTEFSGEDKPDAAFARADKALYQAKHEGRNRVIVAS</sequence>
<evidence type="ECO:0000256" key="2">
    <source>
        <dbReference type="ARBA" id="ARBA00012528"/>
    </source>
</evidence>
<dbReference type="CDD" id="cd01949">
    <property type="entry name" value="GGDEF"/>
    <property type="match status" value="1"/>
</dbReference>
<accession>A0A9J6RPC2</accession>
<dbReference type="SMART" id="SM00267">
    <property type="entry name" value="GGDEF"/>
    <property type="match status" value="1"/>
</dbReference>
<dbReference type="PANTHER" id="PTHR45138:SF9">
    <property type="entry name" value="DIGUANYLATE CYCLASE DGCM-RELATED"/>
    <property type="match status" value="1"/>
</dbReference>
<dbReference type="PROSITE" id="PS50887">
    <property type="entry name" value="GGDEF"/>
    <property type="match status" value="1"/>
</dbReference>
<dbReference type="InterPro" id="IPR043128">
    <property type="entry name" value="Rev_trsase/Diguanyl_cyclase"/>
</dbReference>
<evidence type="ECO:0000313" key="6">
    <source>
        <dbReference type="EMBL" id="MCZ0866186.1"/>
    </source>
</evidence>
<dbReference type="InterPro" id="IPR048516">
    <property type="entry name" value="DGCcoil"/>
</dbReference>